<dbReference type="AlphaFoldDB" id="A0A4P9W6D3"/>
<name>A0A4P9W6D3_9FUNG</name>
<keyword evidence="2" id="KW-1185">Reference proteome</keyword>
<accession>A0A4P9W6D3</accession>
<protein>
    <recommendedName>
        <fullName evidence="3">DDE Tnp4 domain-containing protein</fullName>
    </recommendedName>
</protein>
<dbReference type="EMBL" id="KZ997342">
    <property type="protein sequence ID" value="RKO87542.1"/>
    <property type="molecule type" value="Genomic_DNA"/>
</dbReference>
<gene>
    <name evidence="1" type="ORF">BDK51DRAFT_47866</name>
</gene>
<evidence type="ECO:0000313" key="1">
    <source>
        <dbReference type="EMBL" id="RKO87542.1"/>
    </source>
</evidence>
<dbReference type="PANTHER" id="PTHR48471:SF1">
    <property type="entry name" value="DDE TNP4 DOMAIN-CONTAINING PROTEIN"/>
    <property type="match status" value="1"/>
</dbReference>
<reference evidence="2" key="1">
    <citation type="journal article" date="2018" name="Nat. Microbiol.">
        <title>Leveraging single-cell genomics to expand the fungal tree of life.</title>
        <authorList>
            <person name="Ahrendt S.R."/>
            <person name="Quandt C.A."/>
            <person name="Ciobanu D."/>
            <person name="Clum A."/>
            <person name="Salamov A."/>
            <person name="Andreopoulos B."/>
            <person name="Cheng J.F."/>
            <person name="Woyke T."/>
            <person name="Pelin A."/>
            <person name="Henrissat B."/>
            <person name="Reynolds N.K."/>
            <person name="Benny G.L."/>
            <person name="Smith M.E."/>
            <person name="James T.Y."/>
            <person name="Grigoriev I.V."/>
        </authorList>
    </citation>
    <scope>NUCLEOTIDE SEQUENCE [LARGE SCALE GENOMIC DNA]</scope>
</reference>
<dbReference type="OrthoDB" id="2140478at2759"/>
<evidence type="ECO:0000313" key="2">
    <source>
        <dbReference type="Proteomes" id="UP000269721"/>
    </source>
</evidence>
<dbReference type="Proteomes" id="UP000269721">
    <property type="component" value="Unassembled WGS sequence"/>
</dbReference>
<sequence>MSSKTFAPSPLALSPPSLALRLNMCYSDHRCQRRFKRKNQEVQPAQVVNCAATLLQLSTILFQTYLRDRHYLTTSCLVKPLCSFWHSLYAHGTNSNLTSVIGFNRGTFDDLLKAFLVFTSTMVEHKTLCEMFGVPHSTLHQVLTNAEIALQSFLKILPDAEIRWPSFAQQQRWARLTHDKKPLPEGRWVFIDGKNYRVKAPTNA</sequence>
<proteinExistence type="predicted"/>
<dbReference type="PANTHER" id="PTHR48471">
    <property type="entry name" value="DDE TNP4 DOMAIN-CONTAINING PROTEIN"/>
    <property type="match status" value="1"/>
</dbReference>
<organism evidence="1 2">
    <name type="scientific">Blyttiomyces helicus</name>
    <dbReference type="NCBI Taxonomy" id="388810"/>
    <lineage>
        <taxon>Eukaryota</taxon>
        <taxon>Fungi</taxon>
        <taxon>Fungi incertae sedis</taxon>
        <taxon>Chytridiomycota</taxon>
        <taxon>Chytridiomycota incertae sedis</taxon>
        <taxon>Chytridiomycetes</taxon>
        <taxon>Chytridiomycetes incertae sedis</taxon>
        <taxon>Blyttiomyces</taxon>
    </lineage>
</organism>
<evidence type="ECO:0008006" key="3">
    <source>
        <dbReference type="Google" id="ProtNLM"/>
    </source>
</evidence>